<dbReference type="SUPFAM" id="SSF52540">
    <property type="entry name" value="P-loop containing nucleoside triphosphate hydrolases"/>
    <property type="match status" value="1"/>
</dbReference>
<accession>A0A1G6Q4M8</accession>
<dbReference type="InterPro" id="IPR012547">
    <property type="entry name" value="PDDEXK_9"/>
</dbReference>
<keyword evidence="3" id="KW-1185">Reference proteome</keyword>
<reference evidence="2 3" key="1">
    <citation type="submission" date="2016-10" db="EMBL/GenBank/DDBJ databases">
        <authorList>
            <person name="de Groot N.N."/>
        </authorList>
    </citation>
    <scope>NUCLEOTIDE SEQUENCE [LARGE SCALE GENOMIC DNA]</scope>
    <source>
        <strain evidence="2 3">WG14</strain>
    </source>
</reference>
<dbReference type="InterPro" id="IPR018631">
    <property type="entry name" value="AAA-ATPase-like_dom"/>
</dbReference>
<dbReference type="EMBL" id="FMYV01000010">
    <property type="protein sequence ID" value="SDC87420.1"/>
    <property type="molecule type" value="Genomic_DNA"/>
</dbReference>
<organism evidence="2 3">
    <name type="scientific">Geotoga petraea</name>
    <dbReference type="NCBI Taxonomy" id="28234"/>
    <lineage>
        <taxon>Bacteria</taxon>
        <taxon>Thermotogati</taxon>
        <taxon>Thermotogota</taxon>
        <taxon>Thermotogae</taxon>
        <taxon>Petrotogales</taxon>
        <taxon>Petrotogaceae</taxon>
        <taxon>Geotoga</taxon>
    </lineage>
</organism>
<dbReference type="Pfam" id="PF09820">
    <property type="entry name" value="AAA-ATPase_like"/>
    <property type="match status" value="1"/>
</dbReference>
<proteinExistence type="predicted"/>
<protein>
    <submittedName>
        <fullName evidence="2">PD-(D/E)XK nuclease superfamily protein</fullName>
    </submittedName>
</protein>
<dbReference type="Proteomes" id="UP000199322">
    <property type="component" value="Unassembled WGS sequence"/>
</dbReference>
<dbReference type="InterPro" id="IPR027417">
    <property type="entry name" value="P-loop_NTPase"/>
</dbReference>
<feature type="domain" description="AAA-ATPase-like" evidence="1">
    <location>
        <begin position="5"/>
        <end position="197"/>
    </location>
</feature>
<dbReference type="RefSeq" id="WP_091405488.1">
    <property type="nucleotide sequence ID" value="NZ_FMYV01000010.1"/>
</dbReference>
<gene>
    <name evidence="2" type="ORF">SAMN04488588_1991</name>
</gene>
<evidence type="ECO:0000259" key="1">
    <source>
        <dbReference type="Pfam" id="PF09820"/>
    </source>
</evidence>
<dbReference type="AlphaFoldDB" id="A0A1G6Q4M8"/>
<dbReference type="Pfam" id="PF08011">
    <property type="entry name" value="PDDEXK_9"/>
    <property type="match status" value="1"/>
</dbReference>
<evidence type="ECO:0000313" key="2">
    <source>
        <dbReference type="EMBL" id="SDC87420.1"/>
    </source>
</evidence>
<evidence type="ECO:0000313" key="3">
    <source>
        <dbReference type="Proteomes" id="UP000199322"/>
    </source>
</evidence>
<dbReference type="PANTHER" id="PTHR34825:SF1">
    <property type="entry name" value="AAA-ATPASE-LIKE DOMAIN-CONTAINING PROTEIN"/>
    <property type="match status" value="1"/>
</dbReference>
<dbReference type="STRING" id="28234.SAMN04488588_1991"/>
<dbReference type="PANTHER" id="PTHR34825">
    <property type="entry name" value="CONSERVED PROTEIN, WITH A WEAK D-GALACTARATE DEHYDRATASE/ALTRONATE HYDROLASE DOMAIN"/>
    <property type="match status" value="1"/>
</dbReference>
<name>A0A1G6Q4M8_9BACT</name>
<sequence length="503" mass="59864">MKKFPIGKQDFKNIIENNYVYIDKTKYIYELAKNGVPIFISRPRRFGKSLTVSTLFYLFSGEKELFKNTYIYDKWEWEKYPIIRLSMAQIDITNEETIKETLKYQILSIYEENNIEPDTENLKMLFWTLIKKLSSKKDVVILIDEYDRPILNHINDGKAESIRNILKEFYVIIKEADQYIKFAFMTGITKLTKTGIFSTLNNLRDITTNKNYSQMMGVTQNELEYYFQDFISETSKELNIDNEKLLEKIKENYNGFSFDGKNFVYNPFSILHFFQDKEFKNYWIETGTPQYLSEYIKKHKIQLEDITNKYIDESKLTTYEIENAPPIIYLIQSGYLTFKDKKEYLGFLVDYPNREVKESMSELLLEETFNISEENLKQNIIISLQNKNIEKVIEEIKTIFNKIPYNLFQEKESWYHSIILTIFWACGLKAKAEVPGNLGKSDIELEFENDIYIIELKKDKPEKSIQQIKQKEYSEKYKKSITIIGIEIDTTKRNITNYITEKL</sequence>